<keyword evidence="2" id="KW-1185">Reference proteome</keyword>
<evidence type="ECO:0000313" key="1">
    <source>
        <dbReference type="EMBL" id="GFY50447.1"/>
    </source>
</evidence>
<dbReference type="Proteomes" id="UP000886998">
    <property type="component" value="Unassembled WGS sequence"/>
</dbReference>
<comment type="caution">
    <text evidence="1">The sequence shown here is derived from an EMBL/GenBank/DDBJ whole genome shotgun (WGS) entry which is preliminary data.</text>
</comment>
<organism evidence="1 2">
    <name type="scientific">Trichonephila inaurata madagascariensis</name>
    <dbReference type="NCBI Taxonomy" id="2747483"/>
    <lineage>
        <taxon>Eukaryota</taxon>
        <taxon>Metazoa</taxon>
        <taxon>Ecdysozoa</taxon>
        <taxon>Arthropoda</taxon>
        <taxon>Chelicerata</taxon>
        <taxon>Arachnida</taxon>
        <taxon>Araneae</taxon>
        <taxon>Araneomorphae</taxon>
        <taxon>Entelegynae</taxon>
        <taxon>Araneoidea</taxon>
        <taxon>Nephilidae</taxon>
        <taxon>Trichonephila</taxon>
        <taxon>Trichonephila inaurata</taxon>
    </lineage>
</organism>
<reference evidence="1" key="1">
    <citation type="submission" date="2020-08" db="EMBL/GenBank/DDBJ databases">
        <title>Multicomponent nature underlies the extraordinary mechanical properties of spider dragline silk.</title>
        <authorList>
            <person name="Kono N."/>
            <person name="Nakamura H."/>
            <person name="Mori M."/>
            <person name="Yoshida Y."/>
            <person name="Ohtoshi R."/>
            <person name="Malay A.D."/>
            <person name="Moran D.A.P."/>
            <person name="Tomita M."/>
            <person name="Numata K."/>
            <person name="Arakawa K."/>
        </authorList>
    </citation>
    <scope>NUCLEOTIDE SEQUENCE</scope>
</reference>
<dbReference type="AlphaFoldDB" id="A0A8X7C1J3"/>
<proteinExistence type="predicted"/>
<sequence length="146" mass="16472">MVQGEPSEARLEEILQNGKEYLPRAMHMTDENSVRFRFNSFNLSVFQESSCGSKFSCLINTIHCLLWLRKMASSTLDWWTLEPTGRSKVYEFAKDSKISSFKERRVAGPQTVSSHDAKIQTGDPDVVFIILIAELSSLATSFATSL</sequence>
<dbReference type="EMBL" id="BMAV01007482">
    <property type="protein sequence ID" value="GFY50447.1"/>
    <property type="molecule type" value="Genomic_DNA"/>
</dbReference>
<name>A0A8X7C1J3_9ARAC</name>
<evidence type="ECO:0000313" key="2">
    <source>
        <dbReference type="Proteomes" id="UP000886998"/>
    </source>
</evidence>
<accession>A0A8X7C1J3</accession>
<protein>
    <submittedName>
        <fullName evidence="1">Uncharacterized protein</fullName>
    </submittedName>
</protein>
<gene>
    <name evidence="1" type="ORF">TNIN_300081</name>
</gene>